<feature type="signal peptide" evidence="2">
    <location>
        <begin position="1"/>
        <end position="21"/>
    </location>
</feature>
<dbReference type="AlphaFoldDB" id="A0A8K0TBE7"/>
<feature type="region of interest" description="Disordered" evidence="1">
    <location>
        <begin position="194"/>
        <end position="214"/>
    </location>
</feature>
<feature type="chain" id="PRO_5035423199" description="Extracellular membrane protein CFEM domain-containing protein" evidence="2">
    <location>
        <begin position="22"/>
        <end position="240"/>
    </location>
</feature>
<reference evidence="3" key="1">
    <citation type="journal article" date="2021" name="Nat. Commun.">
        <title>Genetic determinants of endophytism in the Arabidopsis root mycobiome.</title>
        <authorList>
            <person name="Mesny F."/>
            <person name="Miyauchi S."/>
            <person name="Thiergart T."/>
            <person name="Pickel B."/>
            <person name="Atanasova L."/>
            <person name="Karlsson M."/>
            <person name="Huettel B."/>
            <person name="Barry K.W."/>
            <person name="Haridas S."/>
            <person name="Chen C."/>
            <person name="Bauer D."/>
            <person name="Andreopoulos W."/>
            <person name="Pangilinan J."/>
            <person name="LaButti K."/>
            <person name="Riley R."/>
            <person name="Lipzen A."/>
            <person name="Clum A."/>
            <person name="Drula E."/>
            <person name="Henrissat B."/>
            <person name="Kohler A."/>
            <person name="Grigoriev I.V."/>
            <person name="Martin F.M."/>
            <person name="Hacquard S."/>
        </authorList>
    </citation>
    <scope>NUCLEOTIDE SEQUENCE</scope>
    <source>
        <strain evidence="3">MPI-CAGE-AT-0016</strain>
    </source>
</reference>
<proteinExistence type="predicted"/>
<sequence length="240" mass="24242">MLTSSIYTILGFVVVAKGLLSDDNSKDNKQWGPWGEGSGRSPSCASSCVSSYWASSAPEPTAFCDSNKELASCLSSACSSDPPALETFASACSRLSSCSSAGTFTYSGGPGWHRGENGGVPSPTAVVTVTGCPWDDDLWGFSQGPNDGEGPWGDWGSGWKYTTSTETITVTQDSGSATPVAVVVAHAVSGDETRKTTLSEAAASQTGADSGSGAPCSEGLAGVKVVVVCLAAALLMGGLV</sequence>
<comment type="caution">
    <text evidence="3">The sequence shown here is derived from an EMBL/GenBank/DDBJ whole genome shotgun (WGS) entry which is preliminary data.</text>
</comment>
<keyword evidence="4" id="KW-1185">Reference proteome</keyword>
<gene>
    <name evidence="3" type="ORF">B0T11DRAFT_104764</name>
</gene>
<evidence type="ECO:0000256" key="1">
    <source>
        <dbReference type="SAM" id="MobiDB-lite"/>
    </source>
</evidence>
<dbReference type="EMBL" id="JAGPXD010000004">
    <property type="protein sequence ID" value="KAH7358497.1"/>
    <property type="molecule type" value="Genomic_DNA"/>
</dbReference>
<accession>A0A8K0TBE7</accession>
<keyword evidence="2" id="KW-0732">Signal</keyword>
<evidence type="ECO:0000313" key="4">
    <source>
        <dbReference type="Proteomes" id="UP000813385"/>
    </source>
</evidence>
<name>A0A8K0TBE7_9PEZI</name>
<protein>
    <recommendedName>
        <fullName evidence="5">Extracellular membrane protein CFEM domain-containing protein</fullName>
    </recommendedName>
</protein>
<feature type="compositionally biased region" description="Polar residues" evidence="1">
    <location>
        <begin position="198"/>
        <end position="209"/>
    </location>
</feature>
<evidence type="ECO:0000313" key="3">
    <source>
        <dbReference type="EMBL" id="KAH7358497.1"/>
    </source>
</evidence>
<organism evidence="3 4">
    <name type="scientific">Plectosphaerella cucumerina</name>
    <dbReference type="NCBI Taxonomy" id="40658"/>
    <lineage>
        <taxon>Eukaryota</taxon>
        <taxon>Fungi</taxon>
        <taxon>Dikarya</taxon>
        <taxon>Ascomycota</taxon>
        <taxon>Pezizomycotina</taxon>
        <taxon>Sordariomycetes</taxon>
        <taxon>Hypocreomycetidae</taxon>
        <taxon>Glomerellales</taxon>
        <taxon>Plectosphaerellaceae</taxon>
        <taxon>Plectosphaerella</taxon>
    </lineage>
</organism>
<evidence type="ECO:0000256" key="2">
    <source>
        <dbReference type="SAM" id="SignalP"/>
    </source>
</evidence>
<evidence type="ECO:0008006" key="5">
    <source>
        <dbReference type="Google" id="ProtNLM"/>
    </source>
</evidence>
<dbReference type="Proteomes" id="UP000813385">
    <property type="component" value="Unassembled WGS sequence"/>
</dbReference>